<dbReference type="Proteomes" id="UP000255443">
    <property type="component" value="Unassembled WGS sequence"/>
</dbReference>
<keyword evidence="4 8" id="KW-0812">Transmembrane</keyword>
<evidence type="ECO:0000256" key="6">
    <source>
        <dbReference type="ARBA" id="ARBA00023136"/>
    </source>
</evidence>
<name>A0A379SJR5_SALER</name>
<evidence type="ECO:0000256" key="5">
    <source>
        <dbReference type="ARBA" id="ARBA00022729"/>
    </source>
</evidence>
<dbReference type="GO" id="GO:0015473">
    <property type="term" value="F:fimbrial usher porin activity"/>
    <property type="evidence" value="ECO:0007669"/>
    <property type="project" value="InterPro"/>
</dbReference>
<evidence type="ECO:0000256" key="3">
    <source>
        <dbReference type="ARBA" id="ARBA00022448"/>
    </source>
</evidence>
<dbReference type="GO" id="GO:0009279">
    <property type="term" value="C:cell outer membrane"/>
    <property type="evidence" value="ECO:0007669"/>
    <property type="project" value="UniProtKB-SubCell"/>
</dbReference>
<protein>
    <submittedName>
        <fullName evidence="9">Outer membrane usher protein SfmD</fullName>
    </submittedName>
</protein>
<dbReference type="PROSITE" id="PS01151">
    <property type="entry name" value="FIMBRIAL_USHER"/>
    <property type="match status" value="1"/>
</dbReference>
<gene>
    <name evidence="9" type="primary">fimD_4</name>
    <name evidence="9" type="ORF">NCTC7303_01131</name>
</gene>
<dbReference type="Gene3D" id="2.60.40.3110">
    <property type="match status" value="1"/>
</dbReference>
<dbReference type="EMBL" id="UGXC01000002">
    <property type="protein sequence ID" value="SUG28981.1"/>
    <property type="molecule type" value="Genomic_DNA"/>
</dbReference>
<dbReference type="AlphaFoldDB" id="A0A379SJR5"/>
<keyword evidence="3 8" id="KW-0813">Transport</keyword>
<proteinExistence type="inferred from homology"/>
<keyword evidence="7 8" id="KW-0998">Cell outer membrane</keyword>
<comment type="similarity">
    <text evidence="2 8">Belongs to the fimbrial export usher family.</text>
</comment>
<dbReference type="GO" id="GO:0009297">
    <property type="term" value="P:pilus assembly"/>
    <property type="evidence" value="ECO:0007669"/>
    <property type="project" value="InterPro"/>
</dbReference>
<comment type="subcellular location">
    <subcellularLocation>
        <location evidence="1 8">Cell outer membrane</location>
        <topology evidence="1 8">Multi-pass membrane protein</topology>
    </subcellularLocation>
</comment>
<keyword evidence="6 8" id="KW-0472">Membrane</keyword>
<dbReference type="InterPro" id="IPR018030">
    <property type="entry name" value="Fimbrial_membr_usher_CS"/>
</dbReference>
<dbReference type="PANTHER" id="PTHR30451">
    <property type="entry name" value="OUTER MEMBRANE USHER PROTEIN"/>
    <property type="match status" value="1"/>
</dbReference>
<dbReference type="Pfam" id="PF00577">
    <property type="entry name" value="Usher"/>
    <property type="match status" value="1"/>
</dbReference>
<sequence length="315" mass="34547">MFDSVPFRGVQLASDDDMLPESLRGYAPIIRGIARTNAQVSVKQNGYVIYQTYVSPGAFEIADMFPTGSSGDLDVTIKETDGSEQHQVIPFASLPVLQREGRLKYSVTSGQYRPYDGDIDKEWFSQATAIYGLPAGFTLYGGGQFAQHYQSLLAGFGKNLGELGAFSVDGTQAWSTQQDTDKESGQSWRVRYSKNMLATGTNISISGYRYSTSGYYSLSETLDTWRENEWKTSNERRRNRAEIMLNQSLGTLRVHCLSTPSAKITGTAIAKCVPSASVTVTVFQELPGTSTTAITATRLLVAIAIKSTVKIRSSR</sequence>
<reference evidence="9 10" key="1">
    <citation type="submission" date="2018-06" db="EMBL/GenBank/DDBJ databases">
        <authorList>
            <consortium name="Pathogen Informatics"/>
            <person name="Doyle S."/>
        </authorList>
    </citation>
    <scope>NUCLEOTIDE SEQUENCE [LARGE SCALE GENOMIC DNA]</scope>
    <source>
        <strain evidence="9 10">NCTC7303</strain>
    </source>
</reference>
<evidence type="ECO:0000256" key="7">
    <source>
        <dbReference type="ARBA" id="ARBA00023237"/>
    </source>
</evidence>
<evidence type="ECO:0000256" key="1">
    <source>
        <dbReference type="ARBA" id="ARBA00004571"/>
    </source>
</evidence>
<dbReference type="InterPro" id="IPR000015">
    <property type="entry name" value="Fimb_usher"/>
</dbReference>
<accession>A0A379SJR5</accession>
<evidence type="ECO:0000256" key="4">
    <source>
        <dbReference type="ARBA" id="ARBA00022692"/>
    </source>
</evidence>
<organism evidence="9 10">
    <name type="scientific">Salmonella enterica subsp. arizonae</name>
    <dbReference type="NCBI Taxonomy" id="59203"/>
    <lineage>
        <taxon>Bacteria</taxon>
        <taxon>Pseudomonadati</taxon>
        <taxon>Pseudomonadota</taxon>
        <taxon>Gammaproteobacteria</taxon>
        <taxon>Enterobacterales</taxon>
        <taxon>Enterobacteriaceae</taxon>
        <taxon>Salmonella</taxon>
    </lineage>
</organism>
<evidence type="ECO:0000256" key="8">
    <source>
        <dbReference type="RuleBase" id="RU003884"/>
    </source>
</evidence>
<evidence type="ECO:0000313" key="10">
    <source>
        <dbReference type="Proteomes" id="UP000255443"/>
    </source>
</evidence>
<evidence type="ECO:0000256" key="2">
    <source>
        <dbReference type="ARBA" id="ARBA00008064"/>
    </source>
</evidence>
<keyword evidence="8" id="KW-1029">Fimbrium biogenesis</keyword>
<keyword evidence="5" id="KW-0732">Signal</keyword>
<dbReference type="FunFam" id="2.60.40.3110:FF:000001">
    <property type="entry name" value="Putative fimbrial outer membrane usher"/>
    <property type="match status" value="1"/>
</dbReference>
<dbReference type="PANTHER" id="PTHR30451:SF21">
    <property type="entry name" value="FIMBRIAL USHER DOMAIN-CONTAINING PROTEIN YDET-RELATED"/>
    <property type="match status" value="1"/>
</dbReference>
<evidence type="ECO:0000313" key="9">
    <source>
        <dbReference type="EMBL" id="SUG28981.1"/>
    </source>
</evidence>